<protein>
    <recommendedName>
        <fullName evidence="3">Flp pilus-assembly TadG-like N-terminal domain-containing protein</fullName>
    </recommendedName>
</protein>
<organism evidence="1 2">
    <name type="scientific">Conexibacter stalactiti</name>
    <dbReference type="NCBI Taxonomy" id="1940611"/>
    <lineage>
        <taxon>Bacteria</taxon>
        <taxon>Bacillati</taxon>
        <taxon>Actinomycetota</taxon>
        <taxon>Thermoleophilia</taxon>
        <taxon>Solirubrobacterales</taxon>
        <taxon>Conexibacteraceae</taxon>
        <taxon>Conexibacter</taxon>
    </lineage>
</organism>
<sequence length="149" mass="15380">MGRPSRYLVVAAAAVLFLLASAGLARVLNANSAERAAIETALEAQAGGNVRALVASIDGCAQDAGCRASAEANAAALRSSGEVKVARLDLSTNFSPFGADGTARVVWTTPTRLTVVQCARIHRAGDVFGGIEVELLDLSRPIDRESSCP</sequence>
<dbReference type="Proteomes" id="UP001284601">
    <property type="component" value="Unassembled WGS sequence"/>
</dbReference>
<comment type="caution">
    <text evidence="1">The sequence shown here is derived from an EMBL/GenBank/DDBJ whole genome shotgun (WGS) entry which is preliminary data.</text>
</comment>
<dbReference type="RefSeq" id="WP_318597297.1">
    <property type="nucleotide sequence ID" value="NZ_JAWSTH010000025.1"/>
</dbReference>
<evidence type="ECO:0000313" key="1">
    <source>
        <dbReference type="EMBL" id="MDW5594964.1"/>
    </source>
</evidence>
<evidence type="ECO:0008006" key="3">
    <source>
        <dbReference type="Google" id="ProtNLM"/>
    </source>
</evidence>
<accession>A0ABU4HSC2</accession>
<proteinExistence type="predicted"/>
<reference evidence="2" key="1">
    <citation type="submission" date="2023-07" db="EMBL/GenBank/DDBJ databases">
        <title>Conexibacter stalactiti sp. nov., isolated from stalactites in a lava cave and emended description of the genus Conexibacter.</title>
        <authorList>
            <person name="Lee S.D."/>
        </authorList>
    </citation>
    <scope>NUCLEOTIDE SEQUENCE [LARGE SCALE GENOMIC DNA]</scope>
    <source>
        <strain evidence="2">KCTC 39840</strain>
    </source>
</reference>
<name>A0ABU4HSC2_9ACTN</name>
<reference evidence="1 2" key="2">
    <citation type="submission" date="2023-10" db="EMBL/GenBank/DDBJ databases">
        <authorList>
            <person name="Han X.F."/>
        </authorList>
    </citation>
    <scope>NUCLEOTIDE SEQUENCE [LARGE SCALE GENOMIC DNA]</scope>
    <source>
        <strain evidence="1 2">KCTC 39840</strain>
    </source>
</reference>
<evidence type="ECO:0000313" key="2">
    <source>
        <dbReference type="Proteomes" id="UP001284601"/>
    </source>
</evidence>
<dbReference type="EMBL" id="JAWSTH010000025">
    <property type="protein sequence ID" value="MDW5594964.1"/>
    <property type="molecule type" value="Genomic_DNA"/>
</dbReference>
<keyword evidence="2" id="KW-1185">Reference proteome</keyword>
<gene>
    <name evidence="1" type="ORF">R7226_11480</name>
</gene>